<comment type="caution">
    <text evidence="1">The sequence shown here is derived from an EMBL/GenBank/DDBJ whole genome shotgun (WGS) entry which is preliminary data.</text>
</comment>
<name>A0A1Q3DFZ5_CEPFO</name>
<protein>
    <submittedName>
        <fullName evidence="1">Uncharacterized protein</fullName>
    </submittedName>
</protein>
<evidence type="ECO:0000313" key="2">
    <source>
        <dbReference type="Proteomes" id="UP000187406"/>
    </source>
</evidence>
<dbReference type="AlphaFoldDB" id="A0A1Q3DFZ5"/>
<reference evidence="2" key="1">
    <citation type="submission" date="2016-04" db="EMBL/GenBank/DDBJ databases">
        <title>Cephalotus genome sequencing.</title>
        <authorList>
            <person name="Fukushima K."/>
            <person name="Hasebe M."/>
            <person name="Fang X."/>
        </authorList>
    </citation>
    <scope>NUCLEOTIDE SEQUENCE [LARGE SCALE GENOMIC DNA]</scope>
    <source>
        <strain evidence="2">cv. St1</strain>
    </source>
</reference>
<dbReference type="EMBL" id="BDDD01007424">
    <property type="protein sequence ID" value="GAV91420.1"/>
    <property type="molecule type" value="Genomic_DNA"/>
</dbReference>
<sequence length="178" mass="19999">MIETTPSTPIQEIYVSRPEVDTLFESNSSVPPLVQEGLSPNSKTLTPVDLLIGRSKDLMELISKAFNALSFAPLVLSPFDTLKTLLSKPALSIFEDHLELFNCKAILDALSGQSLSYEQRASLEFFLEKFIEFELEVPRALQARQVAKNSSDHTVIEISRLPHLLPESSYLTFNFRLK</sequence>
<organism evidence="1 2">
    <name type="scientific">Cephalotus follicularis</name>
    <name type="common">Albany pitcher plant</name>
    <dbReference type="NCBI Taxonomy" id="3775"/>
    <lineage>
        <taxon>Eukaryota</taxon>
        <taxon>Viridiplantae</taxon>
        <taxon>Streptophyta</taxon>
        <taxon>Embryophyta</taxon>
        <taxon>Tracheophyta</taxon>
        <taxon>Spermatophyta</taxon>
        <taxon>Magnoliopsida</taxon>
        <taxon>eudicotyledons</taxon>
        <taxon>Gunneridae</taxon>
        <taxon>Pentapetalae</taxon>
        <taxon>rosids</taxon>
        <taxon>fabids</taxon>
        <taxon>Oxalidales</taxon>
        <taxon>Cephalotaceae</taxon>
        <taxon>Cephalotus</taxon>
    </lineage>
</organism>
<dbReference type="Proteomes" id="UP000187406">
    <property type="component" value="Unassembled WGS sequence"/>
</dbReference>
<proteinExistence type="predicted"/>
<keyword evidence="2" id="KW-1185">Reference proteome</keyword>
<accession>A0A1Q3DFZ5</accession>
<evidence type="ECO:0000313" key="1">
    <source>
        <dbReference type="EMBL" id="GAV91420.1"/>
    </source>
</evidence>
<dbReference type="InParanoid" id="A0A1Q3DFZ5"/>
<gene>
    <name evidence="1" type="ORF">CFOL_v3_34815</name>
</gene>